<keyword evidence="2 7" id="KW-0028">Amino-acid biosynthesis</keyword>
<dbReference type="AlphaFoldDB" id="A0A429ZL72"/>
<dbReference type="FunFam" id="3.40.309.10:FF:000006">
    <property type="entry name" value="Gamma-glutamyl phosphate reductase"/>
    <property type="match status" value="1"/>
</dbReference>
<dbReference type="InterPro" id="IPR016163">
    <property type="entry name" value="Ald_DH_C"/>
</dbReference>
<dbReference type="Pfam" id="PF00171">
    <property type="entry name" value="Aldedh"/>
    <property type="match status" value="2"/>
</dbReference>
<keyword evidence="3 7" id="KW-0641">Proline biosynthesis</keyword>
<comment type="pathway">
    <text evidence="1 7">Amino-acid biosynthesis; L-proline biosynthesis; L-glutamate 5-semialdehyde from L-glutamate: step 2/2.</text>
</comment>
<dbReference type="PANTHER" id="PTHR11063:SF8">
    <property type="entry name" value="DELTA-1-PYRROLINE-5-CARBOXYLATE SYNTHASE"/>
    <property type="match status" value="1"/>
</dbReference>
<dbReference type="EMBL" id="NGJT01000008">
    <property type="protein sequence ID" value="RST94455.1"/>
    <property type="molecule type" value="Genomic_DNA"/>
</dbReference>
<evidence type="ECO:0000256" key="4">
    <source>
        <dbReference type="ARBA" id="ARBA00022857"/>
    </source>
</evidence>
<dbReference type="InterPro" id="IPR012134">
    <property type="entry name" value="Glu-5-SA_DH"/>
</dbReference>
<reference evidence="9 10" key="1">
    <citation type="submission" date="2017-05" db="EMBL/GenBank/DDBJ databases">
        <title>Vagococcus spp. assemblies.</title>
        <authorList>
            <person name="Gulvik C.A."/>
        </authorList>
    </citation>
    <scope>NUCLEOTIDE SEQUENCE [LARGE SCALE GENOMIC DNA]</scope>
    <source>
        <strain evidence="9 10">SS1994</strain>
    </source>
</reference>
<dbReference type="GO" id="GO:0004350">
    <property type="term" value="F:glutamate-5-semialdehyde dehydrogenase activity"/>
    <property type="evidence" value="ECO:0007669"/>
    <property type="project" value="UniProtKB-UniRule"/>
</dbReference>
<comment type="catalytic activity">
    <reaction evidence="6 7">
        <text>L-glutamate 5-semialdehyde + phosphate + NADP(+) = L-glutamyl 5-phosphate + NADPH + H(+)</text>
        <dbReference type="Rhea" id="RHEA:19541"/>
        <dbReference type="ChEBI" id="CHEBI:15378"/>
        <dbReference type="ChEBI" id="CHEBI:43474"/>
        <dbReference type="ChEBI" id="CHEBI:57783"/>
        <dbReference type="ChEBI" id="CHEBI:58066"/>
        <dbReference type="ChEBI" id="CHEBI:58274"/>
        <dbReference type="ChEBI" id="CHEBI:58349"/>
        <dbReference type="EC" id="1.2.1.41"/>
    </reaction>
</comment>
<evidence type="ECO:0000256" key="2">
    <source>
        <dbReference type="ARBA" id="ARBA00022605"/>
    </source>
</evidence>
<keyword evidence="7" id="KW-0963">Cytoplasm</keyword>
<protein>
    <recommendedName>
        <fullName evidence="7">Gamma-glutamyl phosphate reductase</fullName>
        <shortName evidence="7">GPR</shortName>
        <ecNumber evidence="7">1.2.1.41</ecNumber>
    </recommendedName>
    <alternativeName>
        <fullName evidence="7">Glutamate-5-semialdehyde dehydrogenase</fullName>
    </alternativeName>
    <alternativeName>
        <fullName evidence="7">Glutamyl-gamma-semialdehyde dehydrogenase</fullName>
        <shortName evidence="7">GSA dehydrogenase</shortName>
    </alternativeName>
</protein>
<dbReference type="EC" id="1.2.1.41" evidence="7"/>
<dbReference type="InterPro" id="IPR015590">
    <property type="entry name" value="Aldehyde_DH_dom"/>
</dbReference>
<dbReference type="Gene3D" id="3.40.605.10">
    <property type="entry name" value="Aldehyde Dehydrogenase, Chain A, domain 1"/>
    <property type="match status" value="1"/>
</dbReference>
<evidence type="ECO:0000256" key="6">
    <source>
        <dbReference type="ARBA" id="ARBA00049024"/>
    </source>
</evidence>
<comment type="subcellular location">
    <subcellularLocation>
        <location evidence="7">Cytoplasm</location>
    </subcellularLocation>
</comment>
<dbReference type="Gene3D" id="3.40.309.10">
    <property type="entry name" value="Aldehyde Dehydrogenase, Chain A, domain 2"/>
    <property type="match status" value="1"/>
</dbReference>
<dbReference type="PANTHER" id="PTHR11063">
    <property type="entry name" value="GLUTAMATE SEMIALDEHYDE DEHYDROGENASE"/>
    <property type="match status" value="1"/>
</dbReference>
<dbReference type="NCBIfam" id="TIGR00407">
    <property type="entry name" value="proA"/>
    <property type="match status" value="1"/>
</dbReference>
<gene>
    <name evidence="7" type="primary">proA</name>
    <name evidence="9" type="ORF">CBF36_06005</name>
</gene>
<dbReference type="HAMAP" id="MF_00412">
    <property type="entry name" value="ProA"/>
    <property type="match status" value="1"/>
</dbReference>
<dbReference type="InterPro" id="IPR016161">
    <property type="entry name" value="Ald_DH/histidinol_DH"/>
</dbReference>
<organism evidence="9 10">
    <name type="scientific">Vagococcus bubulae</name>
    <dbReference type="NCBI Taxonomy" id="1977868"/>
    <lineage>
        <taxon>Bacteria</taxon>
        <taxon>Bacillati</taxon>
        <taxon>Bacillota</taxon>
        <taxon>Bacilli</taxon>
        <taxon>Lactobacillales</taxon>
        <taxon>Enterococcaceae</taxon>
        <taxon>Vagococcus</taxon>
    </lineage>
</organism>
<dbReference type="InterPro" id="IPR016162">
    <property type="entry name" value="Ald_DH_N"/>
</dbReference>
<name>A0A429ZL72_9ENTE</name>
<evidence type="ECO:0000256" key="1">
    <source>
        <dbReference type="ARBA" id="ARBA00004985"/>
    </source>
</evidence>
<keyword evidence="4 7" id="KW-0521">NADP</keyword>
<keyword evidence="5 7" id="KW-0560">Oxidoreductase</keyword>
<dbReference type="Proteomes" id="UP000288490">
    <property type="component" value="Unassembled WGS sequence"/>
</dbReference>
<evidence type="ECO:0000313" key="9">
    <source>
        <dbReference type="EMBL" id="RST94455.1"/>
    </source>
</evidence>
<feature type="domain" description="Aldehyde dehydrogenase" evidence="8">
    <location>
        <begin position="315"/>
        <end position="405"/>
    </location>
</feature>
<dbReference type="UniPathway" id="UPA00098">
    <property type="reaction ID" value="UER00360"/>
</dbReference>
<dbReference type="OrthoDB" id="9809970at2"/>
<evidence type="ECO:0000256" key="7">
    <source>
        <dbReference type="HAMAP-Rule" id="MF_00412"/>
    </source>
</evidence>
<evidence type="ECO:0000256" key="3">
    <source>
        <dbReference type="ARBA" id="ARBA00022650"/>
    </source>
</evidence>
<comment type="function">
    <text evidence="7">Catalyzes the NADPH-dependent reduction of L-glutamate 5-phosphate into L-glutamate 5-semialdehyde and phosphate. The product spontaneously undergoes cyclization to form 1-pyrroline-5-carboxylate.</text>
</comment>
<keyword evidence="10" id="KW-1185">Reference proteome</keyword>
<comment type="caution">
    <text evidence="9">The sequence shown here is derived from an EMBL/GenBank/DDBJ whole genome shotgun (WGS) entry which is preliminary data.</text>
</comment>
<sequence>MTLLDVLGKQAREAAFFLNNTTTKEKNNALESIIKKLDEDTEIILSANKKDVEIARDNGMPETMIDRLLLTKERIHAMQHDIRTTIDLDDPIGKVDHMWRNEDNLLIGKQRVPLGVIGMIYESRPNVTTDASTLALKSGNAIILRGGKEAFHSNQALVQSIQQALELVDFPKECVQFIDDTSRKTATKFMQLSDYLDVLIPRGGANLIQSVVKNATVPVIETGTGNCHIYVDEHANLTMAKDIVINGKCQRPSVCNATESLLVNATIAEEFFELVYPELEAHHVKLRADEASLSYLPSATLAIEEDFATEFNDLILSVKIINNLDEAIQHINHYGTKHSEVIVTDSYQHSQKFMQQIDAAVVYVNASSRFTDGSVFGFGGEIGISTQKLHARGPMGLNELTTTKYIVFGEGQTRR</sequence>
<dbReference type="CDD" id="cd07079">
    <property type="entry name" value="ALDH_F18-19_ProA-GPR"/>
    <property type="match status" value="1"/>
</dbReference>
<evidence type="ECO:0000256" key="5">
    <source>
        <dbReference type="ARBA" id="ARBA00023002"/>
    </source>
</evidence>
<dbReference type="GO" id="GO:0005737">
    <property type="term" value="C:cytoplasm"/>
    <property type="evidence" value="ECO:0007669"/>
    <property type="project" value="UniProtKB-SubCell"/>
</dbReference>
<dbReference type="GO" id="GO:0055129">
    <property type="term" value="P:L-proline biosynthetic process"/>
    <property type="evidence" value="ECO:0007669"/>
    <property type="project" value="UniProtKB-UniRule"/>
</dbReference>
<dbReference type="InterPro" id="IPR000965">
    <property type="entry name" value="GPR_dom"/>
</dbReference>
<comment type="similarity">
    <text evidence="7">Belongs to the gamma-glutamyl phosphate reductase family.</text>
</comment>
<dbReference type="NCBIfam" id="NF001221">
    <property type="entry name" value="PRK00197.1"/>
    <property type="match status" value="1"/>
</dbReference>
<evidence type="ECO:0000259" key="8">
    <source>
        <dbReference type="Pfam" id="PF00171"/>
    </source>
</evidence>
<accession>A0A429ZL72</accession>
<dbReference type="PIRSF" id="PIRSF000151">
    <property type="entry name" value="GPR"/>
    <property type="match status" value="1"/>
</dbReference>
<evidence type="ECO:0000313" key="10">
    <source>
        <dbReference type="Proteomes" id="UP000288490"/>
    </source>
</evidence>
<proteinExistence type="inferred from homology"/>
<dbReference type="SUPFAM" id="SSF53720">
    <property type="entry name" value="ALDH-like"/>
    <property type="match status" value="1"/>
</dbReference>
<dbReference type="RefSeq" id="WP_125957480.1">
    <property type="nucleotide sequence ID" value="NZ_JAQEJV010000009.1"/>
</dbReference>
<dbReference type="GO" id="GO:0050661">
    <property type="term" value="F:NADP binding"/>
    <property type="evidence" value="ECO:0007669"/>
    <property type="project" value="InterPro"/>
</dbReference>
<feature type="domain" description="Aldehyde dehydrogenase" evidence="8">
    <location>
        <begin position="9"/>
        <end position="285"/>
    </location>
</feature>